<reference evidence="1" key="1">
    <citation type="journal article" date="2020" name="mSystems">
        <title>Genome- and Community-Level Interaction Insights into Carbon Utilization and Element Cycling Functions of Hydrothermarchaeota in Hydrothermal Sediment.</title>
        <authorList>
            <person name="Zhou Z."/>
            <person name="Liu Y."/>
            <person name="Xu W."/>
            <person name="Pan J."/>
            <person name="Luo Z.H."/>
            <person name="Li M."/>
        </authorList>
    </citation>
    <scope>NUCLEOTIDE SEQUENCE [LARGE SCALE GENOMIC DNA]</scope>
    <source>
        <strain evidence="1">SpSt-374</strain>
    </source>
</reference>
<evidence type="ECO:0000313" key="1">
    <source>
        <dbReference type="EMBL" id="HGG01079.1"/>
    </source>
</evidence>
<gene>
    <name evidence="1" type="ORF">ENR15_10625</name>
</gene>
<protein>
    <submittedName>
        <fullName evidence="1">Uncharacterized protein</fullName>
    </submittedName>
</protein>
<dbReference type="AlphaFoldDB" id="A0A7C3VHB1"/>
<sequence length="158" mass="18221">MDVLIESTKKFEDDLSKLSDKHHNQVVQIINQLAEDKEELAVLVKAKAGWPDNPKHKNHHHVSLITIGQKEPDPDNEWEQILSLYATKMDMGLTIILSIDEDPIFDQIILTFFTIVKTDEFLIAFMDISGLLLKDMRWGRKLLKDMGQQIIRENAQIS</sequence>
<accession>A0A7C3VHB1</accession>
<proteinExistence type="predicted"/>
<comment type="caution">
    <text evidence="1">The sequence shown here is derived from an EMBL/GenBank/DDBJ whole genome shotgun (WGS) entry which is preliminary data.</text>
</comment>
<name>A0A7C3VHB1_9CYAN</name>
<organism evidence="1">
    <name type="scientific">Planktothricoides sp. SpSt-374</name>
    <dbReference type="NCBI Taxonomy" id="2282167"/>
    <lineage>
        <taxon>Bacteria</taxon>
        <taxon>Bacillati</taxon>
        <taxon>Cyanobacteriota</taxon>
        <taxon>Cyanophyceae</taxon>
        <taxon>Oscillatoriophycideae</taxon>
        <taxon>Oscillatoriales</taxon>
        <taxon>Oscillatoriaceae</taxon>
        <taxon>Planktothricoides</taxon>
    </lineage>
</organism>
<dbReference type="EMBL" id="DSPX01000103">
    <property type="protein sequence ID" value="HGG01079.1"/>
    <property type="molecule type" value="Genomic_DNA"/>
</dbReference>